<reference evidence="2" key="1">
    <citation type="submission" date="2025-08" db="UniProtKB">
        <authorList>
            <consortium name="Ensembl"/>
        </authorList>
    </citation>
    <scope>IDENTIFICATION</scope>
</reference>
<dbReference type="SMART" id="SM00539">
    <property type="entry name" value="NIDO"/>
    <property type="match status" value="1"/>
</dbReference>
<dbReference type="AlphaFoldDB" id="A0A8C4DNX2"/>
<keyword evidence="3" id="KW-1185">Reference proteome</keyword>
<protein>
    <recommendedName>
        <fullName evidence="1">NIDO domain-containing protein</fullName>
    </recommendedName>
</protein>
<proteinExistence type="predicted"/>
<evidence type="ECO:0000313" key="2">
    <source>
        <dbReference type="Ensembl" id="ENSDLAP00005007335.2"/>
    </source>
</evidence>
<dbReference type="GeneTree" id="ENSGT00940000164679"/>
<organism evidence="2 3">
    <name type="scientific">Dicentrarchus labrax</name>
    <name type="common">European seabass</name>
    <name type="synonym">Morone labrax</name>
    <dbReference type="NCBI Taxonomy" id="13489"/>
    <lineage>
        <taxon>Eukaryota</taxon>
        <taxon>Metazoa</taxon>
        <taxon>Chordata</taxon>
        <taxon>Craniata</taxon>
        <taxon>Vertebrata</taxon>
        <taxon>Euteleostomi</taxon>
        <taxon>Actinopterygii</taxon>
        <taxon>Neopterygii</taxon>
        <taxon>Teleostei</taxon>
        <taxon>Neoteleostei</taxon>
        <taxon>Acanthomorphata</taxon>
        <taxon>Eupercaria</taxon>
        <taxon>Moronidae</taxon>
        <taxon>Dicentrarchus</taxon>
    </lineage>
</organism>
<dbReference type="Pfam" id="PF06119">
    <property type="entry name" value="NIDO"/>
    <property type="match status" value="2"/>
</dbReference>
<accession>A0A8C4DNX2</accession>
<name>A0A8C4DNX2_DICLA</name>
<sequence>MNYGIIAPSSHNVQAGYDTVNSVHYFTIPGSFSYHATGNNSSFRLGSNVNVPGRWAFRIDHGPPLNEDTGPFYPIAGNTSSRSLHGSSPQILLQQPFVYFGQSYNHIYVNHNGHLTFSAPWYNYIPQRFPMYGSRDVIAPFWTDFDNRVNGQVYYNQYTSGSVLQQATQDINEYFPGFNFSATWVFVATWYEMAGYDTVNSVHYFTIPGSFSYNATGNNSSFRLGSNVNVPGRWGFLINHGPPLNEDTGKSENKSVLVF</sequence>
<dbReference type="GO" id="GO:0007160">
    <property type="term" value="P:cell-matrix adhesion"/>
    <property type="evidence" value="ECO:0007669"/>
    <property type="project" value="InterPro"/>
</dbReference>
<evidence type="ECO:0000259" key="1">
    <source>
        <dbReference type="PROSITE" id="PS51220"/>
    </source>
</evidence>
<dbReference type="PANTHER" id="PTHR46160:SF9">
    <property type="entry name" value="PROTEIN PRY2-RELATED"/>
    <property type="match status" value="1"/>
</dbReference>
<dbReference type="PANTHER" id="PTHR46160">
    <property type="entry name" value="ALPHA-TECTORIN-RELATED"/>
    <property type="match status" value="1"/>
</dbReference>
<dbReference type="InterPro" id="IPR003886">
    <property type="entry name" value="NIDO_dom"/>
</dbReference>
<evidence type="ECO:0000313" key="3">
    <source>
        <dbReference type="Proteomes" id="UP000694389"/>
    </source>
</evidence>
<dbReference type="PROSITE" id="PS51220">
    <property type="entry name" value="NIDO"/>
    <property type="match status" value="1"/>
</dbReference>
<dbReference type="Proteomes" id="UP000694389">
    <property type="component" value="Unassembled WGS sequence"/>
</dbReference>
<reference evidence="2" key="2">
    <citation type="submission" date="2025-09" db="UniProtKB">
        <authorList>
            <consortium name="Ensembl"/>
        </authorList>
    </citation>
    <scope>IDENTIFICATION</scope>
</reference>
<feature type="domain" description="NIDO" evidence="1">
    <location>
        <begin position="140"/>
        <end position="259"/>
    </location>
</feature>
<dbReference type="InterPro" id="IPR052749">
    <property type="entry name" value="Alpha-tectorin"/>
</dbReference>
<dbReference type="Ensembl" id="ENSDLAT00005007968.2">
    <property type="protein sequence ID" value="ENSDLAP00005007335.2"/>
    <property type="gene ID" value="ENSDLAG00005003795.2"/>
</dbReference>